<keyword evidence="2 4" id="KW-0808">Transferase</keyword>
<dbReference type="InterPro" id="IPR002139">
    <property type="entry name" value="Ribo/fructo_kinase"/>
</dbReference>
<dbReference type="PROSITE" id="PS00584">
    <property type="entry name" value="PFKB_KINASES_2"/>
    <property type="match status" value="1"/>
</dbReference>
<feature type="domain" description="Carbohydrate kinase PfkB" evidence="5">
    <location>
        <begin position="5"/>
        <end position="294"/>
    </location>
</feature>
<dbReference type="SUPFAM" id="SSF53613">
    <property type="entry name" value="Ribokinase-like"/>
    <property type="match status" value="1"/>
</dbReference>
<dbReference type="PRINTS" id="PR00990">
    <property type="entry name" value="RIBOKINASE"/>
</dbReference>
<gene>
    <name evidence="6" type="ORF">TH6_07235</name>
</gene>
<evidence type="ECO:0000256" key="1">
    <source>
        <dbReference type="ARBA" id="ARBA00010688"/>
    </source>
</evidence>
<dbReference type="AlphaFoldDB" id="A0A367VCF6"/>
<comment type="similarity">
    <text evidence="1 4">Belongs to the carbohydrate kinase PfkB family.</text>
</comment>
<protein>
    <recommendedName>
        <fullName evidence="5">Carbohydrate kinase PfkB domain-containing protein</fullName>
    </recommendedName>
</protein>
<reference evidence="6 7" key="1">
    <citation type="submission" date="2014-07" db="EMBL/GenBank/DDBJ databases">
        <title>Draft genome sequence of Thalassospira profundimaris R8-17.</title>
        <authorList>
            <person name="Lai Q."/>
            <person name="Shao Z."/>
        </authorList>
    </citation>
    <scope>NUCLEOTIDE SEQUENCE [LARGE SCALE GENOMIC DNA]</scope>
    <source>
        <strain evidence="6 7">R8-17</strain>
    </source>
</reference>
<organism evidence="6 7">
    <name type="scientific">Thalassospira profundimaris</name>
    <dbReference type="NCBI Taxonomy" id="502049"/>
    <lineage>
        <taxon>Bacteria</taxon>
        <taxon>Pseudomonadati</taxon>
        <taxon>Pseudomonadota</taxon>
        <taxon>Alphaproteobacteria</taxon>
        <taxon>Rhodospirillales</taxon>
        <taxon>Thalassospiraceae</taxon>
        <taxon>Thalassospira</taxon>
    </lineage>
</organism>
<evidence type="ECO:0000259" key="5">
    <source>
        <dbReference type="Pfam" id="PF00294"/>
    </source>
</evidence>
<evidence type="ECO:0000313" key="6">
    <source>
        <dbReference type="EMBL" id="RCK22843.1"/>
    </source>
</evidence>
<accession>A0A367VCF6</accession>
<evidence type="ECO:0000313" key="7">
    <source>
        <dbReference type="Proteomes" id="UP000253061"/>
    </source>
</evidence>
<dbReference type="InterPro" id="IPR002173">
    <property type="entry name" value="Carboh/pur_kinase_PfkB_CS"/>
</dbReference>
<proteinExistence type="inferred from homology"/>
<sequence>MTPNANILCFGAAHFDRTLQCTETFVPAASNPVRTLHRKPGGVSRNIAVHLRLLGNNVAMLGAVGDDGDGDQVIESLSDIGIDTRHVMKIKDVATAGYTALLDETGELALGMMNAEVYDMLSIDRLQPHLANLLARPWWLIDANLPSESIQWLAENKGTAKFCAATVSPSKAGRFKNVLDKVDLLIANRAETRVLTGIDITSLDQAKRAVELLRSTGIPDVIITLGAQGVVSSSGSKIAFWPPLPTKVKDVNGAGDAFYSGFLSAYAKPKTNFDTAMASGLAMASLTAETEGTTVWDVSQEALATRAEHAESTPL</sequence>
<evidence type="ECO:0000256" key="3">
    <source>
        <dbReference type="ARBA" id="ARBA00022777"/>
    </source>
</evidence>
<dbReference type="GO" id="GO:0016301">
    <property type="term" value="F:kinase activity"/>
    <property type="evidence" value="ECO:0007669"/>
    <property type="project" value="UniProtKB-KW"/>
</dbReference>
<evidence type="ECO:0000256" key="4">
    <source>
        <dbReference type="RuleBase" id="RU003704"/>
    </source>
</evidence>
<dbReference type="CDD" id="cd01941">
    <property type="entry name" value="YeiC_kinase_like"/>
    <property type="match status" value="1"/>
</dbReference>
<dbReference type="RefSeq" id="WP_062955090.1">
    <property type="nucleotide sequence ID" value="NZ_JPWB01000003.1"/>
</dbReference>
<dbReference type="InterPro" id="IPR029056">
    <property type="entry name" value="Ribokinase-like"/>
</dbReference>
<dbReference type="PANTHER" id="PTHR10584">
    <property type="entry name" value="SUGAR KINASE"/>
    <property type="match status" value="1"/>
</dbReference>
<name>A0A367VCF6_9PROT</name>
<dbReference type="InterPro" id="IPR011611">
    <property type="entry name" value="PfkB_dom"/>
</dbReference>
<dbReference type="Gene3D" id="3.40.1190.20">
    <property type="match status" value="1"/>
</dbReference>
<dbReference type="EMBL" id="JPWB01000003">
    <property type="protein sequence ID" value="RCK22843.1"/>
    <property type="molecule type" value="Genomic_DNA"/>
</dbReference>
<dbReference type="PANTHER" id="PTHR10584:SF166">
    <property type="entry name" value="RIBOKINASE"/>
    <property type="match status" value="1"/>
</dbReference>
<dbReference type="GO" id="GO:0006796">
    <property type="term" value="P:phosphate-containing compound metabolic process"/>
    <property type="evidence" value="ECO:0007669"/>
    <property type="project" value="UniProtKB-ARBA"/>
</dbReference>
<keyword evidence="3 4" id="KW-0418">Kinase</keyword>
<dbReference type="Proteomes" id="UP000253061">
    <property type="component" value="Unassembled WGS sequence"/>
</dbReference>
<comment type="caution">
    <text evidence="6">The sequence shown here is derived from an EMBL/GenBank/DDBJ whole genome shotgun (WGS) entry which is preliminary data.</text>
</comment>
<evidence type="ECO:0000256" key="2">
    <source>
        <dbReference type="ARBA" id="ARBA00022679"/>
    </source>
</evidence>
<dbReference type="Pfam" id="PF00294">
    <property type="entry name" value="PfkB"/>
    <property type="match status" value="1"/>
</dbReference>